<dbReference type="AlphaFoldDB" id="A0A831LK40"/>
<dbReference type="EMBL" id="DSBY01000055">
    <property type="protein sequence ID" value="HDS62739.1"/>
    <property type="molecule type" value="Genomic_DNA"/>
</dbReference>
<organism evidence="1">
    <name type="scientific">Methanofollis liminatans</name>
    <dbReference type="NCBI Taxonomy" id="2201"/>
    <lineage>
        <taxon>Archaea</taxon>
        <taxon>Methanobacteriati</taxon>
        <taxon>Methanobacteriota</taxon>
        <taxon>Stenosarchaea group</taxon>
        <taxon>Methanomicrobia</taxon>
        <taxon>Methanomicrobiales</taxon>
        <taxon>Methanomicrobiaceae</taxon>
        <taxon>Methanofollis</taxon>
    </lineage>
</organism>
<sequence length="205" mass="23731">MMPIRLRDFIEDDGGLIFAVSAYDNTERAGCVLRYVPDPAGERIDPEGRRYTKLDFEPAYEYIREHRPEYLDNLHRVPVERIARVYKPEERMDWIASRDVRVRRLLDLFDLPAGSVGCTGSRLIGVENAASDIDLVVYGQAWFSAQAQLARLVGAGTLPAMSEEMWRKVYEKRVPEISFDSFVLHEARKWNRGEFGDTYFDLLYT</sequence>
<evidence type="ECO:0000313" key="1">
    <source>
        <dbReference type="EMBL" id="HDS62739.1"/>
    </source>
</evidence>
<proteinExistence type="predicted"/>
<accession>A0A831LK40</accession>
<reference evidence="1" key="1">
    <citation type="journal article" date="2020" name="mSystems">
        <title>Genome- and Community-Level Interaction Insights into Carbon Utilization and Element Cycling Functions of Hydrothermarchaeota in Hydrothermal Sediment.</title>
        <authorList>
            <person name="Zhou Z."/>
            <person name="Liu Y."/>
            <person name="Xu W."/>
            <person name="Pan J."/>
            <person name="Luo Z.H."/>
            <person name="Li M."/>
        </authorList>
    </citation>
    <scope>NUCLEOTIDE SEQUENCE</scope>
    <source>
        <strain evidence="1">SpSt-1183</strain>
    </source>
</reference>
<dbReference type="InterPro" id="IPR043519">
    <property type="entry name" value="NT_sf"/>
</dbReference>
<feature type="non-terminal residue" evidence="1">
    <location>
        <position position="205"/>
    </location>
</feature>
<protein>
    <submittedName>
        <fullName evidence="1">DNA polymerase subunit beta</fullName>
    </submittedName>
</protein>
<name>A0A831LK40_9EURY</name>
<comment type="caution">
    <text evidence="1">The sequence shown here is derived from an EMBL/GenBank/DDBJ whole genome shotgun (WGS) entry which is preliminary data.</text>
</comment>
<gene>
    <name evidence="1" type="ORF">ENN52_01130</name>
</gene>
<dbReference type="Proteomes" id="UP000885648">
    <property type="component" value="Unassembled WGS sequence"/>
</dbReference>
<dbReference type="SUPFAM" id="SSF81301">
    <property type="entry name" value="Nucleotidyltransferase"/>
    <property type="match status" value="1"/>
</dbReference>